<dbReference type="EMBL" id="JAUEPO010000004">
    <property type="protein sequence ID" value="KAK3323497.1"/>
    <property type="molecule type" value="Genomic_DNA"/>
</dbReference>
<accession>A0AAE0IEE6</accession>
<name>A0AAE0IEE6_9PEZI</name>
<gene>
    <name evidence="1" type="ORF">B0T19DRAFT_206256</name>
</gene>
<dbReference type="Proteomes" id="UP001286456">
    <property type="component" value="Unassembled WGS sequence"/>
</dbReference>
<keyword evidence="2" id="KW-1185">Reference proteome</keyword>
<evidence type="ECO:0000313" key="2">
    <source>
        <dbReference type="Proteomes" id="UP001286456"/>
    </source>
</evidence>
<reference evidence="1" key="1">
    <citation type="journal article" date="2023" name="Mol. Phylogenet. Evol.">
        <title>Genome-scale phylogeny and comparative genomics of the fungal order Sordariales.</title>
        <authorList>
            <person name="Hensen N."/>
            <person name="Bonometti L."/>
            <person name="Westerberg I."/>
            <person name="Brannstrom I.O."/>
            <person name="Guillou S."/>
            <person name="Cros-Aarteil S."/>
            <person name="Calhoun S."/>
            <person name="Haridas S."/>
            <person name="Kuo A."/>
            <person name="Mondo S."/>
            <person name="Pangilinan J."/>
            <person name="Riley R."/>
            <person name="LaButti K."/>
            <person name="Andreopoulos B."/>
            <person name="Lipzen A."/>
            <person name="Chen C."/>
            <person name="Yan M."/>
            <person name="Daum C."/>
            <person name="Ng V."/>
            <person name="Clum A."/>
            <person name="Steindorff A."/>
            <person name="Ohm R.A."/>
            <person name="Martin F."/>
            <person name="Silar P."/>
            <person name="Natvig D.O."/>
            <person name="Lalanne C."/>
            <person name="Gautier V."/>
            <person name="Ament-Velasquez S.L."/>
            <person name="Kruys A."/>
            <person name="Hutchinson M.I."/>
            <person name="Powell A.J."/>
            <person name="Barry K."/>
            <person name="Miller A.N."/>
            <person name="Grigoriev I.V."/>
            <person name="Debuchy R."/>
            <person name="Gladieux P."/>
            <person name="Hiltunen Thoren M."/>
            <person name="Johannesson H."/>
        </authorList>
    </citation>
    <scope>NUCLEOTIDE SEQUENCE</scope>
    <source>
        <strain evidence="1">SMH4131-1</strain>
    </source>
</reference>
<evidence type="ECO:0000313" key="1">
    <source>
        <dbReference type="EMBL" id="KAK3323497.1"/>
    </source>
</evidence>
<reference evidence="1" key="2">
    <citation type="submission" date="2023-06" db="EMBL/GenBank/DDBJ databases">
        <authorList>
            <consortium name="Lawrence Berkeley National Laboratory"/>
            <person name="Haridas S."/>
            <person name="Hensen N."/>
            <person name="Bonometti L."/>
            <person name="Westerberg I."/>
            <person name="Brannstrom I.O."/>
            <person name="Guillou S."/>
            <person name="Cros-Aarteil S."/>
            <person name="Calhoun S."/>
            <person name="Kuo A."/>
            <person name="Mondo S."/>
            <person name="Pangilinan J."/>
            <person name="Riley R."/>
            <person name="Labutti K."/>
            <person name="Andreopoulos B."/>
            <person name="Lipzen A."/>
            <person name="Chen C."/>
            <person name="Yanf M."/>
            <person name="Daum C."/>
            <person name="Ng V."/>
            <person name="Clum A."/>
            <person name="Steindorff A."/>
            <person name="Ohm R."/>
            <person name="Martin F."/>
            <person name="Silar P."/>
            <person name="Natvig D."/>
            <person name="Lalanne C."/>
            <person name="Gautier V."/>
            <person name="Ament-Velasquez S.L."/>
            <person name="Kruys A."/>
            <person name="Hutchinson M.I."/>
            <person name="Powell A.J."/>
            <person name="Barry K."/>
            <person name="Miller A.N."/>
            <person name="Grigoriev I.V."/>
            <person name="Debuchy R."/>
            <person name="Gladieux P."/>
            <person name="Thoren M.H."/>
            <person name="Johannesson H."/>
        </authorList>
    </citation>
    <scope>NUCLEOTIDE SEQUENCE</scope>
    <source>
        <strain evidence="1">SMH4131-1</strain>
    </source>
</reference>
<sequence>MMLEKKPSLPLPPPHLRSPFSAHRGCKMTKRTEWPVASSSSDSAHRHPFHVLHLCLAYKLDLSLFVTSTKICCLSVQTMLILSVLTSFSFPDQSASSTHTVSLCARKGLRESHCQCALDRPAYVRTCSDKKKQSWKAYFQAGLSSSFFLAWTFQISFPGFSPRFCKLIEPRVRLQR</sequence>
<comment type="caution">
    <text evidence="1">The sequence shown here is derived from an EMBL/GenBank/DDBJ whole genome shotgun (WGS) entry which is preliminary data.</text>
</comment>
<dbReference type="AlphaFoldDB" id="A0AAE0IEE6"/>
<protein>
    <submittedName>
        <fullName evidence="1">Uncharacterized protein</fullName>
    </submittedName>
</protein>
<organism evidence="1 2">
    <name type="scientific">Cercophora scortea</name>
    <dbReference type="NCBI Taxonomy" id="314031"/>
    <lineage>
        <taxon>Eukaryota</taxon>
        <taxon>Fungi</taxon>
        <taxon>Dikarya</taxon>
        <taxon>Ascomycota</taxon>
        <taxon>Pezizomycotina</taxon>
        <taxon>Sordariomycetes</taxon>
        <taxon>Sordariomycetidae</taxon>
        <taxon>Sordariales</taxon>
        <taxon>Lasiosphaeriaceae</taxon>
        <taxon>Cercophora</taxon>
    </lineage>
</organism>
<proteinExistence type="predicted"/>